<organism evidence="3 4">
    <name type="scientific">Woeseia oceani</name>
    <dbReference type="NCBI Taxonomy" id="1548547"/>
    <lineage>
        <taxon>Bacteria</taxon>
        <taxon>Pseudomonadati</taxon>
        <taxon>Pseudomonadota</taxon>
        <taxon>Gammaproteobacteria</taxon>
        <taxon>Woeseiales</taxon>
        <taxon>Woeseiaceae</taxon>
        <taxon>Woeseia</taxon>
    </lineage>
</organism>
<sequence length="406" mass="43333">MRTARRTRNLSECVGAILLTLSASAVCASGGMLVDKHRLSSSLARLESTLQAPYDCSSSAINSTAHRAVLRQLTRHLQDAGMMTHSDAAGNLIGRVNGRHAWPALVMGSRIDRPSPHALCAGLAGAMAAVEVARTLHDNGTVLDHPLEIIVWADSASRMPDDDLDELAINQRAAGSIAAYLEVQVGHDEVLPPGNAALGVVQRLAAIQRWNVRLVSDDSDPTTAEQHRQLLEAASQFSAAVADLEQSAPATRKPELVPTLPRVTHNAAADTRFRLHLCAQRMDEVDTLFAAVHGLADRIGEETGTRFNMARVLALPARDTDPKISEAIGIATSQLQLSHVGLHGDCRHAAHGIPALAPLGLIIVPGVDTSRGINLSPPLPDALANGANTLLRTLLELDKLRQERSR</sequence>
<reference evidence="3 4" key="1">
    <citation type="submission" date="2016-06" db="EMBL/GenBank/DDBJ databases">
        <title>Complete genome sequence of a deep-branching marine Gamma Proteobacterium Woeseia oceani type strain XK5.</title>
        <authorList>
            <person name="Mu D."/>
            <person name="Du Z."/>
        </authorList>
    </citation>
    <scope>NUCLEOTIDE SEQUENCE [LARGE SCALE GENOMIC DNA]</scope>
    <source>
        <strain evidence="3 4">XK5</strain>
    </source>
</reference>
<dbReference type="PANTHER" id="PTHR32494:SF5">
    <property type="entry name" value="ALLANTOATE AMIDOHYDROLASE"/>
    <property type="match status" value="1"/>
</dbReference>
<keyword evidence="1" id="KW-0378">Hydrolase</keyword>
<dbReference type="GO" id="GO:0016813">
    <property type="term" value="F:hydrolase activity, acting on carbon-nitrogen (but not peptide) bonds, in linear amidines"/>
    <property type="evidence" value="ECO:0007669"/>
    <property type="project" value="InterPro"/>
</dbReference>
<dbReference type="KEGG" id="woc:BA177_11505"/>
<protein>
    <recommendedName>
        <fullName evidence="5">Peptidase M20 dimerisation domain-containing protein</fullName>
    </recommendedName>
</protein>
<dbReference type="AlphaFoldDB" id="A0A193LGV5"/>
<dbReference type="Proteomes" id="UP000092695">
    <property type="component" value="Chromosome"/>
</dbReference>
<name>A0A193LGV5_9GAMM</name>
<proteinExistence type="predicted"/>
<evidence type="ECO:0000256" key="2">
    <source>
        <dbReference type="SAM" id="SignalP"/>
    </source>
</evidence>
<dbReference type="PANTHER" id="PTHR32494">
    <property type="entry name" value="ALLANTOATE DEIMINASE-RELATED"/>
    <property type="match status" value="1"/>
</dbReference>
<evidence type="ECO:0008006" key="5">
    <source>
        <dbReference type="Google" id="ProtNLM"/>
    </source>
</evidence>
<feature type="signal peptide" evidence="2">
    <location>
        <begin position="1"/>
        <end position="25"/>
    </location>
</feature>
<accession>A0A193LGV5</accession>
<keyword evidence="4" id="KW-1185">Reference proteome</keyword>
<dbReference type="EMBL" id="CP016268">
    <property type="protein sequence ID" value="ANO51742.1"/>
    <property type="molecule type" value="Genomic_DNA"/>
</dbReference>
<dbReference type="SUPFAM" id="SSF53187">
    <property type="entry name" value="Zn-dependent exopeptidases"/>
    <property type="match status" value="1"/>
</dbReference>
<keyword evidence="2" id="KW-0732">Signal</keyword>
<evidence type="ECO:0000256" key="1">
    <source>
        <dbReference type="ARBA" id="ARBA00022801"/>
    </source>
</evidence>
<dbReference type="STRING" id="1548547.BA177_11505"/>
<feature type="chain" id="PRO_5008260245" description="Peptidase M20 dimerisation domain-containing protein" evidence="2">
    <location>
        <begin position="26"/>
        <end position="406"/>
    </location>
</feature>
<dbReference type="Gene3D" id="3.40.630.10">
    <property type="entry name" value="Zn peptidases"/>
    <property type="match status" value="1"/>
</dbReference>
<dbReference type="InterPro" id="IPR010158">
    <property type="entry name" value="Amidase_Cbmase"/>
</dbReference>
<gene>
    <name evidence="3" type="ORF">BA177_11505</name>
</gene>
<evidence type="ECO:0000313" key="3">
    <source>
        <dbReference type="EMBL" id="ANO51742.1"/>
    </source>
</evidence>
<evidence type="ECO:0000313" key="4">
    <source>
        <dbReference type="Proteomes" id="UP000092695"/>
    </source>
</evidence>